<evidence type="ECO:0000313" key="3">
    <source>
        <dbReference type="Proteomes" id="UP001623348"/>
    </source>
</evidence>
<name>A0ABC9XV62_GRUJA</name>
<reference evidence="2 3" key="1">
    <citation type="submission" date="2024-06" db="EMBL/GenBank/DDBJ databases">
        <title>The draft genome of Grus japonensis, version 3.</title>
        <authorList>
            <person name="Nabeshima K."/>
            <person name="Suzuki S."/>
            <person name="Onuma M."/>
        </authorList>
    </citation>
    <scope>NUCLEOTIDE SEQUENCE [LARGE SCALE GENOMIC DNA]</scope>
    <source>
        <strain evidence="2 3">451A</strain>
    </source>
</reference>
<evidence type="ECO:0000256" key="1">
    <source>
        <dbReference type="SAM" id="MobiDB-lite"/>
    </source>
</evidence>
<comment type="caution">
    <text evidence="2">The sequence shown here is derived from an EMBL/GenBank/DDBJ whole genome shotgun (WGS) entry which is preliminary data.</text>
</comment>
<sequence>MRRRVGGREDGADVQALRMRDRRRHRLLGASAHAQCGPVRPSGNRRHYAARSDKRRNGANERHRKRILRPKAEKPWQV</sequence>
<feature type="region of interest" description="Disordered" evidence="1">
    <location>
        <begin position="27"/>
        <end position="78"/>
    </location>
</feature>
<dbReference type="AlphaFoldDB" id="A0ABC9XV62"/>
<organism evidence="2 3">
    <name type="scientific">Grus japonensis</name>
    <name type="common">Japanese crane</name>
    <name type="synonym">Red-crowned crane</name>
    <dbReference type="NCBI Taxonomy" id="30415"/>
    <lineage>
        <taxon>Eukaryota</taxon>
        <taxon>Metazoa</taxon>
        <taxon>Chordata</taxon>
        <taxon>Craniata</taxon>
        <taxon>Vertebrata</taxon>
        <taxon>Euteleostomi</taxon>
        <taxon>Archelosauria</taxon>
        <taxon>Archosauria</taxon>
        <taxon>Dinosauria</taxon>
        <taxon>Saurischia</taxon>
        <taxon>Theropoda</taxon>
        <taxon>Coelurosauria</taxon>
        <taxon>Aves</taxon>
        <taxon>Neognathae</taxon>
        <taxon>Neoaves</taxon>
        <taxon>Gruiformes</taxon>
        <taxon>Gruidae</taxon>
        <taxon>Grus</taxon>
    </lineage>
</organism>
<accession>A0ABC9XV62</accession>
<keyword evidence="3" id="KW-1185">Reference proteome</keyword>
<evidence type="ECO:0000313" key="2">
    <source>
        <dbReference type="EMBL" id="GAB0201640.1"/>
    </source>
</evidence>
<feature type="compositionally biased region" description="Basic and acidic residues" evidence="1">
    <location>
        <begin position="50"/>
        <end position="61"/>
    </location>
</feature>
<gene>
    <name evidence="2" type="ORF">GRJ2_002629600</name>
</gene>
<proteinExistence type="predicted"/>
<protein>
    <submittedName>
        <fullName evidence="2">Uncharacterized protein</fullName>
    </submittedName>
</protein>
<dbReference type="Proteomes" id="UP001623348">
    <property type="component" value="Unassembled WGS sequence"/>
</dbReference>
<dbReference type="EMBL" id="BAAFJT010000032">
    <property type="protein sequence ID" value="GAB0201640.1"/>
    <property type="molecule type" value="Genomic_DNA"/>
</dbReference>